<dbReference type="RefSeq" id="WP_094662308.1">
    <property type="nucleotide sequence ID" value="NZ_MWWV01000003.1"/>
</dbReference>
<evidence type="ECO:0000313" key="2">
    <source>
        <dbReference type="Proteomes" id="UP000216444"/>
    </source>
</evidence>
<comment type="caution">
    <text evidence="1">The sequence shown here is derived from an EMBL/GenBank/DDBJ whole genome shotgun (WGS) entry which is preliminary data.</text>
</comment>
<gene>
    <name evidence="1" type="ORF">BTIS_0473</name>
</gene>
<organism evidence="1 2">
    <name type="scientific">Bifidobacterium tissieri</name>
    <dbReference type="NCBI Taxonomy" id="1630162"/>
    <lineage>
        <taxon>Bacteria</taxon>
        <taxon>Bacillati</taxon>
        <taxon>Actinomycetota</taxon>
        <taxon>Actinomycetes</taxon>
        <taxon>Bifidobacteriales</taxon>
        <taxon>Bifidobacteriaceae</taxon>
        <taxon>Bifidobacterium</taxon>
    </lineage>
</organism>
<dbReference type="AlphaFoldDB" id="A0A261FHX3"/>
<proteinExistence type="predicted"/>
<dbReference type="Proteomes" id="UP000216444">
    <property type="component" value="Unassembled WGS sequence"/>
</dbReference>
<dbReference type="EMBL" id="MWWV01000003">
    <property type="protein sequence ID" value="OZG58752.1"/>
    <property type="molecule type" value="Genomic_DNA"/>
</dbReference>
<accession>A0A261FHX3</accession>
<sequence length="521" mass="56666">MATISLDVGLLKQIRTVDPLMASYNIEMTEVTGGTFWKRYTPGQIAGTEPFVLHGIADLQNSMEPYPPKDLRNARLLALAKAIGPAWVRVSGSWASNTYYDFDGTTGGKAPEGFSSVLTRDQWESVLDFVKAIDGRLLVSVANSAGVHNTPDGSWDPAQAKLLFDFSRDYGVPIAAAEFMNEPNILTPDNSPLASGYGMIEYARDQDAFFRFLRENYPDVLCVGPCASEIGGPHVPHSTVNAQTNAAAGNALASLDAFSSDDLMPHLRERADVFSYHWYNGISERGASVLGNHWDASEAMGKDYLSVAEAACRRYLPMRDEYMPGAPMWITETADAGLGGDTWASTYLDVFRTACELGVFGELTDGVIFHNTLASSDYGWLDFGDFLPRPNYWFVLLWNRLMGTTVYGVDEGVLGAGGVSGDGDATLGDFVHVYARSRKDGRDGVAWLIVNSSTTESIDVHGVSGGWVYQLTADDPHAREIRLNGRPLALGPDDELPDLVPDTVSDDTVTLPPASITFLVR</sequence>
<evidence type="ECO:0000313" key="1">
    <source>
        <dbReference type="EMBL" id="OZG58752.1"/>
    </source>
</evidence>
<dbReference type="PANTHER" id="PTHR46145">
    <property type="entry name" value="HEPARANASE"/>
    <property type="match status" value="1"/>
</dbReference>
<reference evidence="1 2" key="1">
    <citation type="journal article" date="2017" name="BMC Genomics">
        <title>Comparative genomic and phylogenomic analyses of the Bifidobacteriaceae family.</title>
        <authorList>
            <person name="Lugli G.A."/>
            <person name="Milani C."/>
            <person name="Turroni F."/>
            <person name="Duranti S."/>
            <person name="Mancabelli L."/>
            <person name="Mangifesta M."/>
            <person name="Ferrario C."/>
            <person name="Modesto M."/>
            <person name="Mattarelli P."/>
            <person name="Jiri K."/>
            <person name="van Sinderen D."/>
            <person name="Ventura M."/>
        </authorList>
    </citation>
    <scope>NUCLEOTIDE SEQUENCE [LARGE SCALE GENOMIC DNA]</scope>
    <source>
        <strain evidence="1 2">DSM 100201</strain>
    </source>
</reference>
<dbReference type="PANTHER" id="PTHR46145:SF4">
    <property type="entry name" value="HEPARANASE"/>
    <property type="match status" value="1"/>
</dbReference>
<dbReference type="InterPro" id="IPR017853">
    <property type="entry name" value="GH"/>
</dbReference>
<keyword evidence="2" id="KW-1185">Reference proteome</keyword>
<dbReference type="Gene3D" id="3.20.20.80">
    <property type="entry name" value="Glycosidases"/>
    <property type="match status" value="1"/>
</dbReference>
<protein>
    <submittedName>
        <fullName evidence="1">Beta-glucuronidase</fullName>
    </submittedName>
</protein>
<dbReference type="SUPFAM" id="SSF51445">
    <property type="entry name" value="(Trans)glycosidases"/>
    <property type="match status" value="1"/>
</dbReference>
<name>A0A261FHX3_9BIFI</name>